<dbReference type="AlphaFoldDB" id="A0A0R0ASG8"/>
<protein>
    <submittedName>
        <fullName evidence="2">Uncharacterized protein</fullName>
    </submittedName>
</protein>
<comment type="caution">
    <text evidence="2">The sequence shown here is derived from an EMBL/GenBank/DDBJ whole genome shotgun (WGS) entry which is preliminary data.</text>
</comment>
<reference evidence="2 3" key="1">
    <citation type="submission" date="2015-10" db="EMBL/GenBank/DDBJ databases">
        <title>Genome sequencing and analysis of members of genus Stenotrophomonas.</title>
        <authorList>
            <person name="Patil P.P."/>
            <person name="Midha S."/>
            <person name="Patil P.B."/>
        </authorList>
    </citation>
    <scope>NUCLEOTIDE SEQUENCE [LARGE SCALE GENOMIC DNA]</scope>
    <source>
        <strain evidence="2 3">JCM 16536</strain>
    </source>
</reference>
<dbReference type="OrthoDB" id="6000191at2"/>
<gene>
    <name evidence="2" type="ORF">ARC20_07595</name>
</gene>
<feature type="region of interest" description="Disordered" evidence="1">
    <location>
        <begin position="40"/>
        <end position="59"/>
    </location>
</feature>
<evidence type="ECO:0000313" key="2">
    <source>
        <dbReference type="EMBL" id="KRG45378.1"/>
    </source>
</evidence>
<proteinExistence type="predicted"/>
<feature type="compositionally biased region" description="Basic and acidic residues" evidence="1">
    <location>
        <begin position="45"/>
        <end position="59"/>
    </location>
</feature>
<dbReference type="RefSeq" id="WP_057645971.1">
    <property type="nucleotide sequence ID" value="NZ_LLXU01000063.1"/>
</dbReference>
<organism evidence="2 3">
    <name type="scientific">Stenotrophomonas panacihumi</name>
    <dbReference type="NCBI Taxonomy" id="676599"/>
    <lineage>
        <taxon>Bacteria</taxon>
        <taxon>Pseudomonadati</taxon>
        <taxon>Pseudomonadota</taxon>
        <taxon>Gammaproteobacteria</taxon>
        <taxon>Lysobacterales</taxon>
        <taxon>Lysobacteraceae</taxon>
        <taxon>Stenotrophomonas</taxon>
    </lineage>
</organism>
<dbReference type="EMBL" id="LLXU01000063">
    <property type="protein sequence ID" value="KRG45378.1"/>
    <property type="molecule type" value="Genomic_DNA"/>
</dbReference>
<dbReference type="Proteomes" id="UP000051802">
    <property type="component" value="Unassembled WGS sequence"/>
</dbReference>
<name>A0A0R0ASG8_9GAMM</name>
<sequence>MEPTHDQKYQILAGIKEGKAVTEEQAHWAVKQGYAQFGEDGDIDLTQKGRDAYDANRVD</sequence>
<evidence type="ECO:0000313" key="3">
    <source>
        <dbReference type="Proteomes" id="UP000051802"/>
    </source>
</evidence>
<keyword evidence="3" id="KW-1185">Reference proteome</keyword>
<accession>A0A0R0ASG8</accession>
<evidence type="ECO:0000256" key="1">
    <source>
        <dbReference type="SAM" id="MobiDB-lite"/>
    </source>
</evidence>